<dbReference type="EMBL" id="JABEXW010001273">
    <property type="protein sequence ID" value="KAF4944949.1"/>
    <property type="molecule type" value="Genomic_DNA"/>
</dbReference>
<reference evidence="1" key="1">
    <citation type="journal article" date="2020" name="BMC Genomics">
        <title>Correction to: Identification and distribution of gene clusters required for synthesis of sphingolipid metabolism inhibitors in diverse species of the filamentous fungus Fusarium.</title>
        <authorList>
            <person name="Kim H.S."/>
            <person name="Lohmar J.M."/>
            <person name="Busman M."/>
            <person name="Brown D.W."/>
            <person name="Naumann T.A."/>
            <person name="Divon H.H."/>
            <person name="Lysoe E."/>
            <person name="Uhlig S."/>
            <person name="Proctor R.H."/>
        </authorList>
    </citation>
    <scope>NUCLEOTIDE SEQUENCE</scope>
    <source>
        <strain evidence="1">NRRL 20472</strain>
    </source>
</reference>
<name>A0A8H4SSE3_9HYPO</name>
<evidence type="ECO:0000313" key="1">
    <source>
        <dbReference type="EMBL" id="KAF4944949.1"/>
    </source>
</evidence>
<proteinExistence type="predicted"/>
<keyword evidence="2" id="KW-1185">Reference proteome</keyword>
<reference evidence="1" key="2">
    <citation type="submission" date="2020-05" db="EMBL/GenBank/DDBJ databases">
        <authorList>
            <person name="Kim H.-S."/>
            <person name="Proctor R.H."/>
            <person name="Brown D.W."/>
        </authorList>
    </citation>
    <scope>NUCLEOTIDE SEQUENCE</scope>
    <source>
        <strain evidence="1">NRRL 20472</strain>
    </source>
</reference>
<dbReference type="Proteomes" id="UP000622797">
    <property type="component" value="Unassembled WGS sequence"/>
</dbReference>
<dbReference type="OrthoDB" id="5005365at2759"/>
<gene>
    <name evidence="1" type="ORF">FSARC_14538</name>
</gene>
<organism evidence="1 2">
    <name type="scientific">Fusarium sarcochroum</name>
    <dbReference type="NCBI Taxonomy" id="1208366"/>
    <lineage>
        <taxon>Eukaryota</taxon>
        <taxon>Fungi</taxon>
        <taxon>Dikarya</taxon>
        <taxon>Ascomycota</taxon>
        <taxon>Pezizomycotina</taxon>
        <taxon>Sordariomycetes</taxon>
        <taxon>Hypocreomycetidae</taxon>
        <taxon>Hypocreales</taxon>
        <taxon>Nectriaceae</taxon>
        <taxon>Fusarium</taxon>
        <taxon>Fusarium lateritium species complex</taxon>
    </lineage>
</organism>
<dbReference type="AlphaFoldDB" id="A0A8H4SSE3"/>
<evidence type="ECO:0000313" key="2">
    <source>
        <dbReference type="Proteomes" id="UP000622797"/>
    </source>
</evidence>
<comment type="caution">
    <text evidence="1">The sequence shown here is derived from an EMBL/GenBank/DDBJ whole genome shotgun (WGS) entry which is preliminary data.</text>
</comment>
<protein>
    <submittedName>
        <fullName evidence="1">Uncharacterized protein</fullName>
    </submittedName>
</protein>
<accession>A0A8H4SSE3</accession>
<sequence>MSINQSTNYAAATGNAFPCEINPSLSITTLAEGLVIDDAKVQFRENLERIYDLWKSMVQKYTLPSTTACNDPCIVKVLHDLAGDFKNADASVSRFASVLSARLMDSLQSRIKSDRRARKVILRKRADSIVTDIYVNALSSLANTAAARPQAFWFRRLHKRRTYLAGSAPLLIIFYTGKAERIM</sequence>